<keyword evidence="2" id="KW-1185">Reference proteome</keyword>
<dbReference type="Proteomes" id="UP000242287">
    <property type="component" value="Unassembled WGS sequence"/>
</dbReference>
<evidence type="ECO:0008006" key="3">
    <source>
        <dbReference type="Google" id="ProtNLM"/>
    </source>
</evidence>
<evidence type="ECO:0000313" key="2">
    <source>
        <dbReference type="Proteomes" id="UP000242287"/>
    </source>
</evidence>
<reference evidence="1 2" key="1">
    <citation type="submission" date="2014-02" db="EMBL/GenBank/DDBJ databases">
        <title>Transposable element dynamics among asymbiotic and ectomycorrhizal Amanita fungi.</title>
        <authorList>
            <consortium name="DOE Joint Genome Institute"/>
            <person name="Hess J."/>
            <person name="Skrede I."/>
            <person name="Wolfe B."/>
            <person name="LaButti K."/>
            <person name="Ohm R.A."/>
            <person name="Grigoriev I.V."/>
            <person name="Pringle A."/>
        </authorList>
    </citation>
    <scope>NUCLEOTIDE SEQUENCE [LARGE SCALE GENOMIC DNA]</scope>
    <source>
        <strain evidence="1 2">SKay4041</strain>
    </source>
</reference>
<dbReference type="OrthoDB" id="2840683at2759"/>
<evidence type="ECO:0000313" key="1">
    <source>
        <dbReference type="EMBL" id="PFH46512.1"/>
    </source>
</evidence>
<protein>
    <recommendedName>
        <fullName evidence="3">F-box domain-containing protein</fullName>
    </recommendedName>
</protein>
<sequence>MHDFHIDMPINIALKYVSIMLDRSGCCPLVITFGDSECHSSSIAERASISKVLLDHVWRWQAVENIHWSGLDDIANLHAPHLRRLVADPNMDHLPFSSCPALQHLEWGGLHFPDNPVIPWNQLTELKSTYITLPSAIMLLQSCPQLLTAQFVIDHPSARAHDWEDHCVIPLTTHRTLKSFSIISWFRGIDTFFDLFSFPALTHLSLSGNANSDAAIDLLERSGCALQMLMLACHQMDRNLVDFLQTESCSSLTSLILFPLRISSKVLELDEELIKAATIYPSPISTNTPHLFPKLETLVLAHSVCQIDGLFGCMIESRFKLSRCFKLFRYICHCHPAPSFHGQADMVIFEDLQQQGYNIMINHGSVDS</sequence>
<proteinExistence type="predicted"/>
<gene>
    <name evidence="1" type="ORF">AMATHDRAFT_7708</name>
</gene>
<organism evidence="1 2">
    <name type="scientific">Amanita thiersii Skay4041</name>
    <dbReference type="NCBI Taxonomy" id="703135"/>
    <lineage>
        <taxon>Eukaryota</taxon>
        <taxon>Fungi</taxon>
        <taxon>Dikarya</taxon>
        <taxon>Basidiomycota</taxon>
        <taxon>Agaricomycotina</taxon>
        <taxon>Agaricomycetes</taxon>
        <taxon>Agaricomycetidae</taxon>
        <taxon>Agaricales</taxon>
        <taxon>Pluteineae</taxon>
        <taxon>Amanitaceae</taxon>
        <taxon>Amanita</taxon>
    </lineage>
</organism>
<dbReference type="Gene3D" id="3.80.10.10">
    <property type="entry name" value="Ribonuclease Inhibitor"/>
    <property type="match status" value="1"/>
</dbReference>
<accession>A0A2A9NFL5</accession>
<dbReference type="AlphaFoldDB" id="A0A2A9NFL5"/>
<name>A0A2A9NFL5_9AGAR</name>
<dbReference type="SUPFAM" id="SSF52047">
    <property type="entry name" value="RNI-like"/>
    <property type="match status" value="1"/>
</dbReference>
<dbReference type="InterPro" id="IPR032675">
    <property type="entry name" value="LRR_dom_sf"/>
</dbReference>
<dbReference type="EMBL" id="KZ302183">
    <property type="protein sequence ID" value="PFH46512.1"/>
    <property type="molecule type" value="Genomic_DNA"/>
</dbReference>